<accession>A0ABQ9EAN5</accession>
<evidence type="ECO:0000313" key="1">
    <source>
        <dbReference type="EMBL" id="KAJ8300866.1"/>
    </source>
</evidence>
<gene>
    <name evidence="1" type="ORF">KUTeg_022385</name>
</gene>
<evidence type="ECO:0000313" key="2">
    <source>
        <dbReference type="Proteomes" id="UP001217089"/>
    </source>
</evidence>
<dbReference type="Proteomes" id="UP001217089">
    <property type="component" value="Unassembled WGS sequence"/>
</dbReference>
<reference evidence="1 2" key="1">
    <citation type="submission" date="2022-12" db="EMBL/GenBank/DDBJ databases">
        <title>Chromosome-level genome of Tegillarca granosa.</title>
        <authorList>
            <person name="Kim J."/>
        </authorList>
    </citation>
    <scope>NUCLEOTIDE SEQUENCE [LARGE SCALE GENOMIC DNA]</scope>
    <source>
        <strain evidence="1">Teg-2019</strain>
        <tissue evidence="1">Adductor muscle</tissue>
    </source>
</reference>
<keyword evidence="2" id="KW-1185">Reference proteome</keyword>
<sequence>MIKRIVLFFRSSNKISPLKSPTHVRIIFQNKLTEGKFKISMLLNIINIPVYLLKWKPFSDKRINGSLNIELLFVLAENVCVCTSDKEKLIIVDKSLRNNHLSSVCYKCIMDRKVKNIFIIEKNCYFVIKKNYYFYCIRKVDFIETKRNIFLSQFYSAEKTYKFKSVFLKTSVSNHVVSSKVISGKGEKLYLKNNQHINQPLNA</sequence>
<comment type="caution">
    <text evidence="1">The sequence shown here is derived from an EMBL/GenBank/DDBJ whole genome shotgun (WGS) entry which is preliminary data.</text>
</comment>
<proteinExistence type="predicted"/>
<organism evidence="1 2">
    <name type="scientific">Tegillarca granosa</name>
    <name type="common">Malaysian cockle</name>
    <name type="synonym">Anadara granosa</name>
    <dbReference type="NCBI Taxonomy" id="220873"/>
    <lineage>
        <taxon>Eukaryota</taxon>
        <taxon>Metazoa</taxon>
        <taxon>Spiralia</taxon>
        <taxon>Lophotrochozoa</taxon>
        <taxon>Mollusca</taxon>
        <taxon>Bivalvia</taxon>
        <taxon>Autobranchia</taxon>
        <taxon>Pteriomorphia</taxon>
        <taxon>Arcoida</taxon>
        <taxon>Arcoidea</taxon>
        <taxon>Arcidae</taxon>
        <taxon>Tegillarca</taxon>
    </lineage>
</organism>
<protein>
    <submittedName>
        <fullName evidence="1">Uncharacterized protein</fullName>
    </submittedName>
</protein>
<name>A0ABQ9EAN5_TEGGR</name>
<dbReference type="EMBL" id="JARBDR010000919">
    <property type="protein sequence ID" value="KAJ8300866.1"/>
    <property type="molecule type" value="Genomic_DNA"/>
</dbReference>